<name>A0A6P1NGI2_9MICC</name>
<organism evidence="3 4">
    <name type="scientific">Pseudarthrobacter psychrotolerans</name>
    <dbReference type="NCBI Taxonomy" id="2697569"/>
    <lineage>
        <taxon>Bacteria</taxon>
        <taxon>Bacillati</taxon>
        <taxon>Actinomycetota</taxon>
        <taxon>Actinomycetes</taxon>
        <taxon>Micrococcales</taxon>
        <taxon>Micrococcaceae</taxon>
        <taxon>Pseudarthrobacter</taxon>
    </lineage>
</organism>
<proteinExistence type="predicted"/>
<accession>A0A6P1NGI2</accession>
<gene>
    <name evidence="3" type="ORF">GU243_06160</name>
</gene>
<dbReference type="InterPro" id="IPR010090">
    <property type="entry name" value="Phage_tape_meas"/>
</dbReference>
<dbReference type="Proteomes" id="UP000464186">
    <property type="component" value="Chromosome"/>
</dbReference>
<dbReference type="PANTHER" id="PTHR37813">
    <property type="entry name" value="FELS-2 PROPHAGE PROTEIN"/>
    <property type="match status" value="1"/>
</dbReference>
<evidence type="ECO:0000313" key="4">
    <source>
        <dbReference type="Proteomes" id="UP000464186"/>
    </source>
</evidence>
<keyword evidence="4" id="KW-1185">Reference proteome</keyword>
<dbReference type="NCBIfam" id="TIGR01760">
    <property type="entry name" value="tape_meas_TP901"/>
    <property type="match status" value="1"/>
</dbReference>
<dbReference type="AlphaFoldDB" id="A0A6P1NGI2"/>
<dbReference type="Pfam" id="PF10145">
    <property type="entry name" value="PhageMin_Tail"/>
    <property type="match status" value="1"/>
</dbReference>
<keyword evidence="1" id="KW-1188">Viral release from host cell</keyword>
<dbReference type="PANTHER" id="PTHR37813:SF1">
    <property type="entry name" value="FELS-2 PROPHAGE PROTEIN"/>
    <property type="match status" value="1"/>
</dbReference>
<reference evidence="3 4" key="1">
    <citation type="submission" date="2020-01" db="EMBL/GenBank/DDBJ databases">
        <title>Pseudarthrobacter psychrotolerans sp. nov., isolated from antarctic soil.</title>
        <authorList>
            <person name="Shin Y."/>
            <person name="Park W."/>
        </authorList>
    </citation>
    <scope>NUCLEOTIDE SEQUENCE [LARGE SCALE GENOMIC DNA]</scope>
    <source>
        <strain evidence="3 4">YJ56</strain>
    </source>
</reference>
<evidence type="ECO:0000259" key="2">
    <source>
        <dbReference type="Pfam" id="PF10145"/>
    </source>
</evidence>
<feature type="domain" description="Phage tail tape measure protein" evidence="2">
    <location>
        <begin position="112"/>
        <end position="310"/>
    </location>
</feature>
<sequence>MSDKFLTVRIRAEIADFRAQMAEVSKLTRDAGKAAEETSTRASTGLGQMVQSANKHKDAWDQTGKALLGFGAAVSVGVGLAIKSYMEFDKAMSEVKAATHASAGDMELLRGAAIKAGADTAYSAKEAAGAITELAKAGVSTKDILSGGLDGALSLAAAGSIEVADAAELAATAMVQFKLSGDQIPHLADLLAAGAGKAQGSVQDLGMALKQGGLIAASTGLSIEETTGGLAAFASAGLIGSDAGTSFKTMLQSLTPNSAQAASEMQRLGISAYDQQGKFIGLSKFAGVLQGSLRGVSDESRNASLKIIFGSDAVRAANVLYEQGAKGIADWTAKVNDSGYAATTAAIKQDNLAGDIEKVGGSLDSVFLKSGSGANEVLRSLAQSADRFLGVIGDIPAPILQAGLGMAAVAGGSALLGGAFLTTFPRILETKRAFSELAESSPKLAGGLGKVTKAAGIAAVALVALEAAGAAGKAIFGKASNSAEDFAQSLLTLSGGTKDLDALFRDGGLGTQINGVGDALARMSDKNAFDDFGIWIGDLTPAGSKLNTLRDNIRGLDSTLVALVQNGGAQKAADAFRIAGEEADKSAKAQGRSGVSTAEVLKLMPQYSDAIKAQATALGVKLTQQELEEAALGKIPAKIAAVTKTTEGAAAAQKFQAAASEEAAKKLADMGLSADGTVVSLSKLLDVMFATGLATMSARDAESKYQETLDGLKVKIDGVNASQSAGNHVWDEAKGSFDLTSESGRAANGVFGDLEQAAINTTKAMANAGATQPELQDKLGKTYTSLYDTARAFGASKDKADDLARSALGIPKNVPIDVAIQNYADTMAKAYSIQGAINGITGRSVDVIINHINRQVGGGGSPDDPSMTALTPGSLSRYTGGLVGFAGGGKVPGIPPMNKRLDNVIARTQNGTPYGIRSGEWIINEPQSKANDKWLRAINDGLNLDTVFAAQAAPSKSMAGGYGQTQSFGGYNGQLTAATPAAAPMIGDIYVQNPFTGEYMLAQMDTRAGAAITKADAQTRFMRRGRS</sequence>
<dbReference type="KEGG" id="psey:GU243_06160"/>
<dbReference type="EMBL" id="CP047898">
    <property type="protein sequence ID" value="QHK19396.1"/>
    <property type="molecule type" value="Genomic_DNA"/>
</dbReference>
<evidence type="ECO:0000313" key="3">
    <source>
        <dbReference type="EMBL" id="QHK19396.1"/>
    </source>
</evidence>
<protein>
    <submittedName>
        <fullName evidence="3">Phage tail tape measure protein</fullName>
    </submittedName>
</protein>
<evidence type="ECO:0000256" key="1">
    <source>
        <dbReference type="ARBA" id="ARBA00022612"/>
    </source>
</evidence>